<evidence type="ECO:0000256" key="5">
    <source>
        <dbReference type="ARBA" id="ARBA00022824"/>
    </source>
</evidence>
<dbReference type="GO" id="GO:0005783">
    <property type="term" value="C:endoplasmic reticulum"/>
    <property type="evidence" value="ECO:0007669"/>
    <property type="project" value="UniProtKB-SubCell"/>
</dbReference>
<dbReference type="PANTHER" id="PTHR13398">
    <property type="entry name" value="GDP-FUCOSE PROTEIN O-FUCOSYLTRANSFERASE 2"/>
    <property type="match status" value="1"/>
</dbReference>
<comment type="catalytic activity">
    <reaction evidence="12">
        <text>L-seryl-[protein] + GDP-beta-L-fucose = 3-O-(alpha-L-fucosyl)-L-seryl-[protein] + GDP + H(+)</text>
        <dbReference type="Rhea" id="RHEA:63644"/>
        <dbReference type="Rhea" id="RHEA-COMP:9863"/>
        <dbReference type="Rhea" id="RHEA-COMP:17914"/>
        <dbReference type="ChEBI" id="CHEBI:15378"/>
        <dbReference type="ChEBI" id="CHEBI:29999"/>
        <dbReference type="ChEBI" id="CHEBI:57273"/>
        <dbReference type="ChEBI" id="CHEBI:58189"/>
        <dbReference type="ChEBI" id="CHEBI:189632"/>
        <dbReference type="EC" id="2.4.1.221"/>
    </reaction>
    <physiologicalReaction direction="left-to-right" evidence="12">
        <dbReference type="Rhea" id="RHEA:63645"/>
    </physiologicalReaction>
</comment>
<evidence type="ECO:0000256" key="6">
    <source>
        <dbReference type="ARBA" id="ARBA00023253"/>
    </source>
</evidence>
<name>A7S066_NEMVE</name>
<comment type="pathway">
    <text evidence="2">Protein modification; protein glycosylation.</text>
</comment>
<evidence type="ECO:0000256" key="7">
    <source>
        <dbReference type="ARBA" id="ARBA00023277"/>
    </source>
</evidence>
<dbReference type="HOGENOM" id="CLU_2565040_0_0_1"/>
<evidence type="ECO:0000256" key="4">
    <source>
        <dbReference type="ARBA" id="ARBA00022679"/>
    </source>
</evidence>
<dbReference type="PhylomeDB" id="A7S066"/>
<keyword evidence="5" id="KW-0256">Endoplasmic reticulum</keyword>
<sequence length="82" mass="10000">TQRYLSYGVASEEGFNLRMDVYIRIANLVKLLRHHHRQDWTLVLPPWEHLYHWNTSRKQDQIPWAMFFDVPSLYLYTPVVEL</sequence>
<evidence type="ECO:0000256" key="2">
    <source>
        <dbReference type="ARBA" id="ARBA00004922"/>
    </source>
</evidence>
<evidence type="ECO:0000256" key="3">
    <source>
        <dbReference type="ARBA" id="ARBA00012196"/>
    </source>
</evidence>
<dbReference type="EMBL" id="DS469559">
    <property type="protein sequence ID" value="EDO42965.1"/>
    <property type="molecule type" value="Genomic_DNA"/>
</dbReference>
<dbReference type="Gene3D" id="3.40.50.11340">
    <property type="match status" value="1"/>
</dbReference>
<dbReference type="GO" id="GO:0006004">
    <property type="term" value="P:fucose metabolic process"/>
    <property type="evidence" value="ECO:0007669"/>
    <property type="project" value="UniProtKB-KW"/>
</dbReference>
<evidence type="ECO:0000256" key="9">
    <source>
        <dbReference type="ARBA" id="ARBA00026232"/>
    </source>
</evidence>
<evidence type="ECO:0000256" key="1">
    <source>
        <dbReference type="ARBA" id="ARBA00004240"/>
    </source>
</evidence>
<dbReference type="InterPro" id="IPR045130">
    <property type="entry name" value="OFUT2-like"/>
</dbReference>
<evidence type="ECO:0000256" key="12">
    <source>
        <dbReference type="ARBA" id="ARBA00048647"/>
    </source>
</evidence>
<evidence type="ECO:0000256" key="10">
    <source>
        <dbReference type="ARBA" id="ARBA00033083"/>
    </source>
</evidence>
<keyword evidence="6" id="KW-0294">Fucose metabolism</keyword>
<keyword evidence="7" id="KW-0119">Carbohydrate metabolism</keyword>
<comment type="subcellular location">
    <subcellularLocation>
        <location evidence="1">Endoplasmic reticulum</location>
    </subcellularLocation>
</comment>
<reference evidence="13 14" key="1">
    <citation type="journal article" date="2007" name="Science">
        <title>Sea anemone genome reveals ancestral eumetazoan gene repertoire and genomic organization.</title>
        <authorList>
            <person name="Putnam N.H."/>
            <person name="Srivastava M."/>
            <person name="Hellsten U."/>
            <person name="Dirks B."/>
            <person name="Chapman J."/>
            <person name="Salamov A."/>
            <person name="Terry A."/>
            <person name="Shapiro H."/>
            <person name="Lindquist E."/>
            <person name="Kapitonov V.V."/>
            <person name="Jurka J."/>
            <person name="Genikhovich G."/>
            <person name="Grigoriev I.V."/>
            <person name="Lucas S.M."/>
            <person name="Steele R.E."/>
            <person name="Finnerty J.R."/>
            <person name="Technau U."/>
            <person name="Martindale M.Q."/>
            <person name="Rokhsar D.S."/>
        </authorList>
    </citation>
    <scope>NUCLEOTIDE SEQUENCE [LARGE SCALE GENOMIC DNA]</scope>
    <source>
        <strain evidence="14">CH2 X CH6</strain>
    </source>
</reference>
<dbReference type="STRING" id="45351.A7S066"/>
<comment type="similarity">
    <text evidence="8">Belongs to the glycosyltransferase 68 family.</text>
</comment>
<dbReference type="PANTHER" id="PTHR13398:SF0">
    <property type="entry name" value="GDP-FUCOSE PROTEIN O-FUCOSYLTRANSFERASE 2"/>
    <property type="match status" value="1"/>
</dbReference>
<feature type="non-terminal residue" evidence="13">
    <location>
        <position position="1"/>
    </location>
</feature>
<dbReference type="InParanoid" id="A7S066"/>
<keyword evidence="4" id="KW-0808">Transferase</keyword>
<dbReference type="AlphaFoldDB" id="A7S066"/>
<dbReference type="Proteomes" id="UP000001593">
    <property type="component" value="Unassembled WGS sequence"/>
</dbReference>
<dbReference type="EC" id="2.4.1.221" evidence="3"/>
<accession>A7S066</accession>
<evidence type="ECO:0000256" key="8">
    <source>
        <dbReference type="ARBA" id="ARBA00025803"/>
    </source>
</evidence>
<proteinExistence type="inferred from homology"/>
<dbReference type="GO" id="GO:0046922">
    <property type="term" value="F:peptide-O-fucosyltransferase activity"/>
    <property type="evidence" value="ECO:0007669"/>
    <property type="project" value="UniProtKB-EC"/>
</dbReference>
<dbReference type="Pfam" id="PF10250">
    <property type="entry name" value="O-FucT"/>
    <property type="match status" value="1"/>
</dbReference>
<dbReference type="InterPro" id="IPR019378">
    <property type="entry name" value="GDP-Fuc_O-FucTrfase"/>
</dbReference>
<protein>
    <recommendedName>
        <fullName evidence="9">GDP-fucose protein O-fucosyltransferase 2</fullName>
        <ecNumber evidence="3">2.4.1.221</ecNumber>
    </recommendedName>
    <alternativeName>
        <fullName evidence="10">Peptide-O-fucosyltransferase 2</fullName>
    </alternativeName>
</protein>
<evidence type="ECO:0000313" key="13">
    <source>
        <dbReference type="EMBL" id="EDO42965.1"/>
    </source>
</evidence>
<comment type="catalytic activity">
    <reaction evidence="11">
        <text>L-threonyl-[protein] + GDP-beta-L-fucose = 3-O-(alpha-L-fucosyl)-L-threonyl-[protein] + GDP + H(+)</text>
        <dbReference type="Rhea" id="RHEA:70491"/>
        <dbReference type="Rhea" id="RHEA-COMP:11060"/>
        <dbReference type="Rhea" id="RHEA-COMP:17915"/>
        <dbReference type="ChEBI" id="CHEBI:15378"/>
        <dbReference type="ChEBI" id="CHEBI:30013"/>
        <dbReference type="ChEBI" id="CHEBI:57273"/>
        <dbReference type="ChEBI" id="CHEBI:58189"/>
        <dbReference type="ChEBI" id="CHEBI:189631"/>
        <dbReference type="EC" id="2.4.1.221"/>
    </reaction>
    <physiologicalReaction direction="left-to-right" evidence="11">
        <dbReference type="Rhea" id="RHEA:70492"/>
    </physiologicalReaction>
</comment>
<keyword evidence="14" id="KW-1185">Reference proteome</keyword>
<gene>
    <name evidence="13" type="ORF">NEMVEDRAFT_v1g54995</name>
</gene>
<feature type="non-terminal residue" evidence="13">
    <location>
        <position position="82"/>
    </location>
</feature>
<evidence type="ECO:0000256" key="11">
    <source>
        <dbReference type="ARBA" id="ARBA00047273"/>
    </source>
</evidence>
<evidence type="ECO:0000313" key="14">
    <source>
        <dbReference type="Proteomes" id="UP000001593"/>
    </source>
</evidence>
<organism evidence="13 14">
    <name type="scientific">Nematostella vectensis</name>
    <name type="common">Starlet sea anemone</name>
    <dbReference type="NCBI Taxonomy" id="45351"/>
    <lineage>
        <taxon>Eukaryota</taxon>
        <taxon>Metazoa</taxon>
        <taxon>Cnidaria</taxon>
        <taxon>Anthozoa</taxon>
        <taxon>Hexacorallia</taxon>
        <taxon>Actiniaria</taxon>
        <taxon>Edwardsiidae</taxon>
        <taxon>Nematostella</taxon>
    </lineage>
</organism>